<accession>A0A645F677</accession>
<dbReference type="AlphaFoldDB" id="A0A645F677"/>
<gene>
    <name evidence="2" type="ORF">SDC9_155392</name>
</gene>
<dbReference type="Pfam" id="PF06202">
    <property type="entry name" value="GDE_C"/>
    <property type="match status" value="1"/>
</dbReference>
<evidence type="ECO:0000259" key="1">
    <source>
        <dbReference type="Pfam" id="PF06202"/>
    </source>
</evidence>
<evidence type="ECO:0000313" key="2">
    <source>
        <dbReference type="EMBL" id="MPN08114.1"/>
    </source>
</evidence>
<organism evidence="2">
    <name type="scientific">bioreactor metagenome</name>
    <dbReference type="NCBI Taxonomy" id="1076179"/>
    <lineage>
        <taxon>unclassified sequences</taxon>
        <taxon>metagenomes</taxon>
        <taxon>ecological metagenomes</taxon>
    </lineage>
</organism>
<dbReference type="SUPFAM" id="SSF48208">
    <property type="entry name" value="Six-hairpin glycosidases"/>
    <property type="match status" value="1"/>
</dbReference>
<proteinExistence type="predicted"/>
<dbReference type="GO" id="GO:0004134">
    <property type="term" value="F:4-alpha-glucanotransferase activity"/>
    <property type="evidence" value="ECO:0007669"/>
    <property type="project" value="InterPro"/>
</dbReference>
<dbReference type="InterPro" id="IPR008928">
    <property type="entry name" value="6-hairpin_glycosidase_sf"/>
</dbReference>
<feature type="domain" description="Glycogen debranching enzyme C-terminal" evidence="1">
    <location>
        <begin position="2"/>
        <end position="107"/>
    </location>
</feature>
<dbReference type="GO" id="GO:0005980">
    <property type="term" value="P:glycogen catabolic process"/>
    <property type="evidence" value="ECO:0007669"/>
    <property type="project" value="InterPro"/>
</dbReference>
<name>A0A645F677_9ZZZZ</name>
<protein>
    <recommendedName>
        <fullName evidence="1">Glycogen debranching enzyme C-terminal domain-containing protein</fullName>
    </recommendedName>
</protein>
<dbReference type="InterPro" id="IPR032790">
    <property type="entry name" value="GDE_C"/>
</dbReference>
<dbReference type="EMBL" id="VSSQ01054134">
    <property type="protein sequence ID" value="MPN08114.1"/>
    <property type="molecule type" value="Genomic_DNA"/>
</dbReference>
<reference evidence="2" key="1">
    <citation type="submission" date="2019-08" db="EMBL/GenBank/DDBJ databases">
        <authorList>
            <person name="Kucharzyk K."/>
            <person name="Murdoch R.W."/>
            <person name="Higgins S."/>
            <person name="Loffler F."/>
        </authorList>
    </citation>
    <scope>NUCLEOTIDE SEQUENCE</scope>
</reference>
<dbReference type="InterPro" id="IPR010401">
    <property type="entry name" value="AGL/Gdb1"/>
</dbReference>
<dbReference type="PANTHER" id="PTHR10569:SF2">
    <property type="entry name" value="GLYCOGEN DEBRANCHING ENZYME"/>
    <property type="match status" value="1"/>
</dbReference>
<sequence>MLTVRGIRTLSPKNPFYKGEYDGDQLSRDLAYHQGTARVWLLSFYIEAMFGLHGKSFLSKAEELVFAFEEEISLHCIGSISEVFDGDPPHQPHGATSYSGSVAALLRSIRLIEKFKGEDL</sequence>
<comment type="caution">
    <text evidence="2">The sequence shown here is derived from an EMBL/GenBank/DDBJ whole genome shotgun (WGS) entry which is preliminary data.</text>
</comment>
<dbReference type="PANTHER" id="PTHR10569">
    <property type="entry name" value="GLYCOGEN DEBRANCHING ENZYME"/>
    <property type="match status" value="1"/>
</dbReference>
<dbReference type="GO" id="GO:0004135">
    <property type="term" value="F:amylo-alpha-1,6-glucosidase activity"/>
    <property type="evidence" value="ECO:0007669"/>
    <property type="project" value="InterPro"/>
</dbReference>